<feature type="domain" description="HTH cro/C1-type" evidence="2">
    <location>
        <begin position="13"/>
        <end position="67"/>
    </location>
</feature>
<dbReference type="EMBL" id="LS398110">
    <property type="protein sequence ID" value="SPP98039.1"/>
    <property type="molecule type" value="Genomic_DNA"/>
</dbReference>
<dbReference type="InterPro" id="IPR010982">
    <property type="entry name" value="Lambda_DNA-bd_dom_sf"/>
</dbReference>
<evidence type="ECO:0000256" key="1">
    <source>
        <dbReference type="ARBA" id="ARBA00023125"/>
    </source>
</evidence>
<dbReference type="SMART" id="SM00530">
    <property type="entry name" value="HTH_XRE"/>
    <property type="match status" value="1"/>
</dbReference>
<gene>
    <name evidence="3" type="ORF">BRAD3257_7271</name>
</gene>
<evidence type="ECO:0000313" key="3">
    <source>
        <dbReference type="EMBL" id="SPP98039.1"/>
    </source>
</evidence>
<dbReference type="PROSITE" id="PS50943">
    <property type="entry name" value="HTH_CROC1"/>
    <property type="match status" value="1"/>
</dbReference>
<sequence length="116" mass="12773">MNAEATDIFKERLRAARDLRGLSQSQLASNAKLPPSSVSHFEAGTRKPSFENLKRLAVALDVTTDYLLGRADAPNADGTVGRLHRDIHNLSHEDMKLAEDFVGMLLKRASATKKDD</sequence>
<proteinExistence type="predicted"/>
<dbReference type="Gene3D" id="1.10.260.40">
    <property type="entry name" value="lambda repressor-like DNA-binding domains"/>
    <property type="match status" value="1"/>
</dbReference>
<organism evidence="3 4">
    <name type="scientific">Bradyrhizobium vignae</name>
    <dbReference type="NCBI Taxonomy" id="1549949"/>
    <lineage>
        <taxon>Bacteria</taxon>
        <taxon>Pseudomonadati</taxon>
        <taxon>Pseudomonadota</taxon>
        <taxon>Alphaproteobacteria</taxon>
        <taxon>Hyphomicrobiales</taxon>
        <taxon>Nitrobacteraceae</taxon>
        <taxon>Bradyrhizobium</taxon>
    </lineage>
</organism>
<dbReference type="SUPFAM" id="SSF47413">
    <property type="entry name" value="lambda repressor-like DNA-binding domains"/>
    <property type="match status" value="1"/>
</dbReference>
<reference evidence="3 4" key="1">
    <citation type="submission" date="2018-03" db="EMBL/GenBank/DDBJ databases">
        <authorList>
            <person name="Gully D."/>
        </authorList>
    </citation>
    <scope>NUCLEOTIDE SEQUENCE [LARGE SCALE GENOMIC DNA]</scope>
    <source>
        <strain evidence="3">ORS3257</strain>
    </source>
</reference>
<dbReference type="Proteomes" id="UP000246085">
    <property type="component" value="Chromosome BRAD3257"/>
</dbReference>
<dbReference type="InterPro" id="IPR050807">
    <property type="entry name" value="TransReg_Diox_bact_type"/>
</dbReference>
<keyword evidence="1" id="KW-0238">DNA-binding</keyword>
<dbReference type="RefSeq" id="WP_122405248.1">
    <property type="nucleotide sequence ID" value="NZ_LS398110.1"/>
</dbReference>
<dbReference type="AlphaFoldDB" id="A0A2U3Q9P5"/>
<dbReference type="InterPro" id="IPR001387">
    <property type="entry name" value="Cro/C1-type_HTH"/>
</dbReference>
<accession>A0A2U3Q9P5</accession>
<dbReference type="GO" id="GO:0003700">
    <property type="term" value="F:DNA-binding transcription factor activity"/>
    <property type="evidence" value="ECO:0007669"/>
    <property type="project" value="TreeGrafter"/>
</dbReference>
<evidence type="ECO:0000313" key="4">
    <source>
        <dbReference type="Proteomes" id="UP000246085"/>
    </source>
</evidence>
<dbReference type="Pfam" id="PF01381">
    <property type="entry name" value="HTH_3"/>
    <property type="match status" value="1"/>
</dbReference>
<dbReference type="GO" id="GO:0005829">
    <property type="term" value="C:cytosol"/>
    <property type="evidence" value="ECO:0007669"/>
    <property type="project" value="TreeGrafter"/>
</dbReference>
<dbReference type="CDD" id="cd00093">
    <property type="entry name" value="HTH_XRE"/>
    <property type="match status" value="1"/>
</dbReference>
<evidence type="ECO:0000259" key="2">
    <source>
        <dbReference type="PROSITE" id="PS50943"/>
    </source>
</evidence>
<protein>
    <submittedName>
        <fullName evidence="3">Transcriptional regulator, XRE family</fullName>
    </submittedName>
</protein>
<dbReference type="GO" id="GO:0003677">
    <property type="term" value="F:DNA binding"/>
    <property type="evidence" value="ECO:0007669"/>
    <property type="project" value="UniProtKB-KW"/>
</dbReference>
<dbReference type="PANTHER" id="PTHR46797">
    <property type="entry name" value="HTH-TYPE TRANSCRIPTIONAL REGULATOR"/>
    <property type="match status" value="1"/>
</dbReference>
<name>A0A2U3Q9P5_9BRAD</name>
<dbReference type="PANTHER" id="PTHR46797:SF1">
    <property type="entry name" value="METHYLPHOSPHONATE SYNTHASE"/>
    <property type="match status" value="1"/>
</dbReference>
<dbReference type="KEGG" id="bvz:BRAD3257_7271"/>